<evidence type="ECO:0000256" key="2">
    <source>
        <dbReference type="SAM" id="SignalP"/>
    </source>
</evidence>
<keyword evidence="5" id="KW-1185">Reference proteome</keyword>
<feature type="compositionally biased region" description="Basic and acidic residues" evidence="1">
    <location>
        <begin position="107"/>
        <end position="117"/>
    </location>
</feature>
<protein>
    <recommendedName>
        <fullName evidence="3">DUF6318 domain-containing protein</fullName>
    </recommendedName>
</protein>
<feature type="compositionally biased region" description="Acidic residues" evidence="1">
    <location>
        <begin position="58"/>
        <end position="68"/>
    </location>
</feature>
<evidence type="ECO:0000259" key="3">
    <source>
        <dbReference type="Pfam" id="PF19843"/>
    </source>
</evidence>
<comment type="caution">
    <text evidence="4">The sequence shown here is derived from an EMBL/GenBank/DDBJ whole genome shotgun (WGS) entry which is preliminary data.</text>
</comment>
<name>A0ABY2JZA5_9MICC</name>
<reference evidence="4 5" key="1">
    <citation type="submission" date="2019-03" db="EMBL/GenBank/DDBJ databases">
        <title>Reclassification of Micrococcus aloeverae and Micrococcus yunnanensis as later heterotypic synonyms of Micrococcus luteus.</title>
        <authorList>
            <person name="Huang C.-H."/>
        </authorList>
    </citation>
    <scope>NUCLEOTIDE SEQUENCE [LARGE SCALE GENOMIC DNA]</scope>
    <source>
        <strain evidence="4 5">BCRC 12151</strain>
    </source>
</reference>
<dbReference type="PROSITE" id="PS51257">
    <property type="entry name" value="PROKAR_LIPOPROTEIN"/>
    <property type="match status" value="1"/>
</dbReference>
<evidence type="ECO:0000256" key="1">
    <source>
        <dbReference type="SAM" id="MobiDB-lite"/>
    </source>
</evidence>
<feature type="domain" description="DUF6318" evidence="3">
    <location>
        <begin position="88"/>
        <end position="243"/>
    </location>
</feature>
<evidence type="ECO:0000313" key="5">
    <source>
        <dbReference type="Proteomes" id="UP000297477"/>
    </source>
</evidence>
<feature type="region of interest" description="Disordered" evidence="1">
    <location>
        <begin position="26"/>
        <end position="117"/>
    </location>
</feature>
<evidence type="ECO:0000313" key="4">
    <source>
        <dbReference type="EMBL" id="TFH99214.1"/>
    </source>
</evidence>
<dbReference type="Proteomes" id="UP000297477">
    <property type="component" value="Unassembled WGS sequence"/>
</dbReference>
<dbReference type="Pfam" id="PF19843">
    <property type="entry name" value="DUF6318"/>
    <property type="match status" value="1"/>
</dbReference>
<gene>
    <name evidence="4" type="ORF">E4A49_06070</name>
</gene>
<feature type="compositionally biased region" description="Low complexity" evidence="1">
    <location>
        <begin position="69"/>
        <end position="81"/>
    </location>
</feature>
<proteinExistence type="predicted"/>
<keyword evidence="2" id="KW-0732">Signal</keyword>
<sequence>MRFRAPSRGLALSAALLLSLTACAGGDPEEEATASPTTTAPASASDGTASEGSSSEGSESDVPEEGEASDATSSDADSTEAGGSGDGGEYVPASEDGPAQNVPKPQMPEEMKEETHEGGTAAVAYWWDTLYYLQQTGDAGPMLEVSSEDCAYCHRYASELEALYAEGQWHTGSKPQVVSSQVGGDNPQKRALALTSLITLGESTHFDENGGIVKDGSTPEFKDDPWYNDVRFNPEKGHWDVTYTAPGGPENE</sequence>
<accession>A0ABY2JZA5</accession>
<feature type="compositionally biased region" description="Low complexity" evidence="1">
    <location>
        <begin position="33"/>
        <end position="57"/>
    </location>
</feature>
<feature type="signal peptide" evidence="2">
    <location>
        <begin position="1"/>
        <end position="24"/>
    </location>
</feature>
<feature type="chain" id="PRO_5046485635" description="DUF6318 domain-containing protein" evidence="2">
    <location>
        <begin position="25"/>
        <end position="252"/>
    </location>
</feature>
<dbReference type="InterPro" id="IPR046281">
    <property type="entry name" value="DUF6318"/>
</dbReference>
<organism evidence="4 5">
    <name type="scientific">Micrococcus lylae</name>
    <dbReference type="NCBI Taxonomy" id="1273"/>
    <lineage>
        <taxon>Bacteria</taxon>
        <taxon>Bacillati</taxon>
        <taxon>Actinomycetota</taxon>
        <taxon>Actinomycetes</taxon>
        <taxon>Micrococcales</taxon>
        <taxon>Micrococcaceae</taxon>
        <taxon>Micrococcus</taxon>
    </lineage>
</organism>
<dbReference type="RefSeq" id="WP_067189963.1">
    <property type="nucleotide sequence ID" value="NZ_SPKT01000010.1"/>
</dbReference>
<dbReference type="EMBL" id="SPKT01000010">
    <property type="protein sequence ID" value="TFH99214.1"/>
    <property type="molecule type" value="Genomic_DNA"/>
</dbReference>